<accession>A0A427YNN2</accession>
<keyword evidence="2" id="KW-1185">Reference proteome</keyword>
<comment type="caution">
    <text evidence="1">The sequence shown here is derived from an EMBL/GenBank/DDBJ whole genome shotgun (WGS) entry which is preliminary data.</text>
</comment>
<dbReference type="AlphaFoldDB" id="A0A427YNN2"/>
<reference evidence="1 2" key="1">
    <citation type="submission" date="2018-11" db="EMBL/GenBank/DDBJ databases">
        <title>Genome sequence of Saitozyma podzolica DSM 27192.</title>
        <authorList>
            <person name="Aliyu H."/>
            <person name="Gorte O."/>
            <person name="Ochsenreither K."/>
        </authorList>
    </citation>
    <scope>NUCLEOTIDE SEQUENCE [LARGE SCALE GENOMIC DNA]</scope>
    <source>
        <strain evidence="1 2">DSM 27192</strain>
    </source>
</reference>
<gene>
    <name evidence="1" type="ORF">EHS25_008121</name>
</gene>
<evidence type="ECO:0000313" key="2">
    <source>
        <dbReference type="Proteomes" id="UP000279259"/>
    </source>
</evidence>
<dbReference type="GO" id="GO:0046933">
    <property type="term" value="F:proton-transporting ATP synthase activity, rotational mechanism"/>
    <property type="evidence" value="ECO:0007669"/>
    <property type="project" value="TreeGrafter"/>
</dbReference>
<dbReference type="OrthoDB" id="16464at2759"/>
<dbReference type="PANTHER" id="PTHR28161">
    <property type="entry name" value="ATP SYNTHASE SUBUNIT F, MITOCHONDRIAL"/>
    <property type="match status" value="1"/>
</dbReference>
<dbReference type="Proteomes" id="UP000279259">
    <property type="component" value="Unassembled WGS sequence"/>
</dbReference>
<dbReference type="EMBL" id="RSCD01000005">
    <property type="protein sequence ID" value="RSH92676.1"/>
    <property type="molecule type" value="Genomic_DNA"/>
</dbReference>
<dbReference type="InterPro" id="IPR036291">
    <property type="entry name" value="NAD(P)-bd_dom_sf"/>
</dbReference>
<proteinExistence type="predicted"/>
<sequence>MFPSAARRSLSGLIPPKIATPSAVSSGSTSTRTQAVIDFYSKLPKGPKPASERPGGLRGRYFEGKNASGAPFLATIFILFGIGYTIDYNRGTTTVARALALYLVGGDEKLASFVRIADRYSVDPPTTYLDKPFLALLTSQPPLIEYKQINLSSKERHAEVFTPPQQWAGGSISWERGFDVVFDLTGEIGYDKPELIQISNTYQLALTLASSAASLGALKPRAYIRLTFPFYEMKSLSSSSRGHGEDAELRPDGARGRWWHEALRGLGRVASAEGLGLNVGVIRCGAWYGRGTWEGEVIPRVVAGHVYSYLKEDMKFLYNSDLRINTVHTADLSQALYLASLHLLSTHRATVISQSGVSIPYTWVPPSTSPFSLGKDKRTSLSDLYKTVKTIVPEQEKVVLPLWNVVDEGDSTQEKLGRAVADVWGIKYGFLNSTVATLVEQFAKSDFSEMIEDVNEMHVEAWSKMLAGSSPPIASTPITPFLDEHALRKLAICLDGSKARQQLGFKARYPTVEVGELKEIVKGFQDDGLWPKLS</sequence>
<protein>
    <recommendedName>
        <fullName evidence="3">NAD-dependent epimerase/dehydratase domain-containing protein</fullName>
    </recommendedName>
</protein>
<organism evidence="1 2">
    <name type="scientific">Saitozyma podzolica</name>
    <dbReference type="NCBI Taxonomy" id="1890683"/>
    <lineage>
        <taxon>Eukaryota</taxon>
        <taxon>Fungi</taxon>
        <taxon>Dikarya</taxon>
        <taxon>Basidiomycota</taxon>
        <taxon>Agaricomycotina</taxon>
        <taxon>Tremellomycetes</taxon>
        <taxon>Tremellales</taxon>
        <taxon>Trimorphomycetaceae</taxon>
        <taxon>Saitozyma</taxon>
    </lineage>
</organism>
<dbReference type="InterPro" id="IPR019727">
    <property type="entry name" value="ATP_synth_F0_fsu_mt_fun"/>
</dbReference>
<dbReference type="Pfam" id="PF10791">
    <property type="entry name" value="F1F0-ATPsyn_F"/>
    <property type="match status" value="1"/>
</dbReference>
<dbReference type="PANTHER" id="PTHR28161:SF1">
    <property type="entry name" value="ATP SYNTHASE SUBUNIT F, MITOCHONDRIAL"/>
    <property type="match status" value="1"/>
</dbReference>
<evidence type="ECO:0008006" key="3">
    <source>
        <dbReference type="Google" id="ProtNLM"/>
    </source>
</evidence>
<evidence type="ECO:0000313" key="1">
    <source>
        <dbReference type="EMBL" id="RSH92676.1"/>
    </source>
</evidence>
<dbReference type="Gene3D" id="3.40.50.720">
    <property type="entry name" value="NAD(P)-binding Rossmann-like Domain"/>
    <property type="match status" value="1"/>
</dbReference>
<dbReference type="STRING" id="1890683.A0A427YNN2"/>
<name>A0A427YNN2_9TREE</name>
<dbReference type="SUPFAM" id="SSF51735">
    <property type="entry name" value="NAD(P)-binding Rossmann-fold domains"/>
    <property type="match status" value="1"/>
</dbReference>